<dbReference type="InterPro" id="IPR050863">
    <property type="entry name" value="CenT-Element_Derived"/>
</dbReference>
<dbReference type="InterPro" id="IPR006600">
    <property type="entry name" value="HTH_CenpB_DNA-bd_dom"/>
</dbReference>
<dbReference type="Pfam" id="PF05225">
    <property type="entry name" value="HTH_psq"/>
    <property type="match status" value="1"/>
</dbReference>
<name>A0A364MRK6_STELY</name>
<feature type="region of interest" description="Disordered" evidence="5">
    <location>
        <begin position="558"/>
        <end position="614"/>
    </location>
</feature>
<comment type="caution">
    <text evidence="7">The sequence shown here is derived from an EMBL/GenBank/DDBJ whole genome shotgun (WGS) entry which is preliminary data.</text>
</comment>
<dbReference type="InterPro" id="IPR007889">
    <property type="entry name" value="HTH_Psq"/>
</dbReference>
<reference evidence="8" key="1">
    <citation type="submission" date="2018-05" db="EMBL/GenBank/DDBJ databases">
        <title>Draft genome sequence of Stemphylium lycopersici strain CIDEFI 213.</title>
        <authorList>
            <person name="Medina R."/>
            <person name="Franco M.E.E."/>
            <person name="Lucentini C.G."/>
            <person name="Saparrat M.C.N."/>
            <person name="Balatti P.A."/>
        </authorList>
    </citation>
    <scope>NUCLEOTIDE SEQUENCE [LARGE SCALE GENOMIC DNA]</scope>
    <source>
        <strain evidence="8">CIDEFI 213</strain>
    </source>
</reference>
<evidence type="ECO:0000256" key="1">
    <source>
        <dbReference type="ARBA" id="ARBA00004123"/>
    </source>
</evidence>
<dbReference type="GO" id="GO:0005634">
    <property type="term" value="C:nucleus"/>
    <property type="evidence" value="ECO:0007669"/>
    <property type="project" value="UniProtKB-SubCell"/>
</dbReference>
<keyword evidence="8" id="KW-1185">Reference proteome</keyword>
<dbReference type="InterPro" id="IPR009057">
    <property type="entry name" value="Homeodomain-like_sf"/>
</dbReference>
<dbReference type="AlphaFoldDB" id="A0A364MRK6"/>
<evidence type="ECO:0000256" key="3">
    <source>
        <dbReference type="ARBA" id="ARBA00023242"/>
    </source>
</evidence>
<feature type="region of interest" description="Disordered" evidence="5">
    <location>
        <begin position="31"/>
        <end position="60"/>
    </location>
</feature>
<accession>A0A364MRK6</accession>
<keyword evidence="4" id="KW-0175">Coiled coil</keyword>
<evidence type="ECO:0000256" key="2">
    <source>
        <dbReference type="ARBA" id="ARBA00023125"/>
    </source>
</evidence>
<dbReference type="PANTHER" id="PTHR19303:SF74">
    <property type="entry name" value="POGO TRANSPOSABLE ELEMENT WITH KRAB DOMAIN"/>
    <property type="match status" value="1"/>
</dbReference>
<dbReference type="SMART" id="SM00674">
    <property type="entry name" value="CENPB"/>
    <property type="match status" value="1"/>
</dbReference>
<evidence type="ECO:0000256" key="5">
    <source>
        <dbReference type="SAM" id="MobiDB-lite"/>
    </source>
</evidence>
<dbReference type="Proteomes" id="UP000249619">
    <property type="component" value="Unassembled WGS sequence"/>
</dbReference>
<dbReference type="PROSITE" id="PS51253">
    <property type="entry name" value="HTH_CENPB"/>
    <property type="match status" value="1"/>
</dbReference>
<dbReference type="GO" id="GO:0003677">
    <property type="term" value="F:DNA binding"/>
    <property type="evidence" value="ECO:0007669"/>
    <property type="project" value="UniProtKB-KW"/>
</dbReference>
<feature type="compositionally biased region" description="Basic residues" evidence="5">
    <location>
        <begin position="568"/>
        <end position="580"/>
    </location>
</feature>
<organism evidence="7 8">
    <name type="scientific">Stemphylium lycopersici</name>
    <name type="common">Tomato gray leaf spot disease fungus</name>
    <name type="synonym">Thyrospora lycopersici</name>
    <dbReference type="NCBI Taxonomy" id="183478"/>
    <lineage>
        <taxon>Eukaryota</taxon>
        <taxon>Fungi</taxon>
        <taxon>Dikarya</taxon>
        <taxon>Ascomycota</taxon>
        <taxon>Pezizomycotina</taxon>
        <taxon>Dothideomycetes</taxon>
        <taxon>Pleosporomycetidae</taxon>
        <taxon>Pleosporales</taxon>
        <taxon>Pleosporineae</taxon>
        <taxon>Pleosporaceae</taxon>
        <taxon>Stemphylium</taxon>
    </lineage>
</organism>
<feature type="domain" description="HTH CENPB-type" evidence="6">
    <location>
        <begin position="49"/>
        <end position="114"/>
    </location>
</feature>
<evidence type="ECO:0000313" key="7">
    <source>
        <dbReference type="EMBL" id="RAR00620.1"/>
    </source>
</evidence>
<protein>
    <submittedName>
        <fullName evidence="7">Pogo transposable</fullName>
    </submittedName>
</protein>
<feature type="coiled-coil region" evidence="4">
    <location>
        <begin position="485"/>
        <end position="544"/>
    </location>
</feature>
<dbReference type="SUPFAM" id="SSF46689">
    <property type="entry name" value="Homeodomain-like"/>
    <property type="match status" value="1"/>
</dbReference>
<feature type="compositionally biased region" description="Polar residues" evidence="5">
    <location>
        <begin position="43"/>
        <end position="53"/>
    </location>
</feature>
<dbReference type="InterPro" id="IPR004875">
    <property type="entry name" value="DDE_SF_endonuclease_dom"/>
</dbReference>
<gene>
    <name evidence="7" type="ORF">DDE83_009082</name>
</gene>
<dbReference type="Pfam" id="PF03184">
    <property type="entry name" value="DDE_1"/>
    <property type="match status" value="1"/>
</dbReference>
<dbReference type="Pfam" id="PF03221">
    <property type="entry name" value="HTH_Tnp_Tc5"/>
    <property type="match status" value="1"/>
</dbReference>
<keyword evidence="3" id="KW-0539">Nucleus</keyword>
<proteinExistence type="predicted"/>
<dbReference type="Gene3D" id="1.10.10.60">
    <property type="entry name" value="Homeodomain-like"/>
    <property type="match status" value="1"/>
</dbReference>
<keyword evidence="2" id="KW-0238">DNA-binding</keyword>
<dbReference type="PANTHER" id="PTHR19303">
    <property type="entry name" value="TRANSPOSON"/>
    <property type="match status" value="1"/>
</dbReference>
<evidence type="ECO:0000259" key="6">
    <source>
        <dbReference type="PROSITE" id="PS51253"/>
    </source>
</evidence>
<evidence type="ECO:0000313" key="8">
    <source>
        <dbReference type="Proteomes" id="UP000249619"/>
    </source>
</evidence>
<dbReference type="EMBL" id="QGDH01000346">
    <property type="protein sequence ID" value="RAR00620.1"/>
    <property type="molecule type" value="Genomic_DNA"/>
</dbReference>
<evidence type="ECO:0000256" key="4">
    <source>
        <dbReference type="SAM" id="Coils"/>
    </source>
</evidence>
<comment type="subcellular location">
    <subcellularLocation>
        <location evidence="1">Nucleus</location>
    </subcellularLocation>
</comment>
<sequence length="614" mass="68924">MDPIDEAISAIESHEDGASLSYREAAKRFGVDRTTLSRRHQGKTGSNEAQGKAQQLLSPQQESELIKYLDKCTRRGLPPTREMMQNLAGAVAKRPVSYSWVTRFLRRHPGQIVTKRVKGTDRERHQADSPTKYKLYFELLHSKMEKYRIEPQNTYNMDEKGFFVGCVNSSTRIFSKASLTQRERAIAVQDGNREWITLLACVGASGVALPPALIYQGNAGIQSSWVDDLMAAQHQIFVGYSPTGWTNNDLGLAWLKLVFDRYTKAVAGRSWRLLIVDGHGSHVTADFIEYCISNRILLAIFPPHSTHSLQPLDVVLFSPLAQHYTSELNRRLHGSLGITRITKADFYINFWPAWAATMKRDRILTSFQATGVWPMDGSPVLNRFMPRPQQAATNSEISEQGDGDSWNQLRKNIANGVKMNTVAGRKVAQSLHSLQVNNDLLHHENKSLRDALNTKRKRATKSTTLPLEPEHEYHGGACLWSPGKLREANTRQAAKEAEVEQLRLQKLHDRDVKAVATLYKKQQADAAKAARACAKEEKLQAKKQRAVELAKQRALKQLQREAATTQKSHNRGNRAKRRRAVAAISQPDAGPAVASPPPKISVRGRQIKTPARFK</sequence>